<gene>
    <name evidence="1" type="ORF">PVAP13_2NG283106</name>
</gene>
<organism evidence="1 2">
    <name type="scientific">Panicum virgatum</name>
    <name type="common">Blackwell switchgrass</name>
    <dbReference type="NCBI Taxonomy" id="38727"/>
    <lineage>
        <taxon>Eukaryota</taxon>
        <taxon>Viridiplantae</taxon>
        <taxon>Streptophyta</taxon>
        <taxon>Embryophyta</taxon>
        <taxon>Tracheophyta</taxon>
        <taxon>Spermatophyta</taxon>
        <taxon>Magnoliopsida</taxon>
        <taxon>Liliopsida</taxon>
        <taxon>Poales</taxon>
        <taxon>Poaceae</taxon>
        <taxon>PACMAD clade</taxon>
        <taxon>Panicoideae</taxon>
        <taxon>Panicodae</taxon>
        <taxon>Paniceae</taxon>
        <taxon>Panicinae</taxon>
        <taxon>Panicum</taxon>
        <taxon>Panicum sect. Hiantes</taxon>
    </lineage>
</organism>
<evidence type="ECO:0000313" key="1">
    <source>
        <dbReference type="EMBL" id="KAG2633025.1"/>
    </source>
</evidence>
<keyword evidence="2" id="KW-1185">Reference proteome</keyword>
<proteinExistence type="predicted"/>
<accession>A0A8T0VEZ7</accession>
<sequence length="158" mass="17095">MPRLRAPPLLHLPPQPSLSSLSFSPPSFIPHHMPSPLSLSYLFLPIFSFLPCRPSAVALGRGRKWPRWRWHLLLLATTRSWTEAAGGRDGARRAWCRSGCCGGMHLLLLAAATAFTQRPLQAAARPTVVARGSGAATGAARLTTAAQPASAWDMARPR</sequence>
<protein>
    <submittedName>
        <fullName evidence="1">Uncharacterized protein</fullName>
    </submittedName>
</protein>
<dbReference type="Proteomes" id="UP000823388">
    <property type="component" value="Chromosome 2N"/>
</dbReference>
<reference evidence="1" key="1">
    <citation type="submission" date="2020-05" db="EMBL/GenBank/DDBJ databases">
        <title>WGS assembly of Panicum virgatum.</title>
        <authorList>
            <person name="Lovell J.T."/>
            <person name="Jenkins J."/>
            <person name="Shu S."/>
            <person name="Juenger T.E."/>
            <person name="Schmutz J."/>
        </authorList>
    </citation>
    <scope>NUCLEOTIDE SEQUENCE</scope>
    <source>
        <strain evidence="1">AP13</strain>
    </source>
</reference>
<dbReference type="AlphaFoldDB" id="A0A8T0VEZ7"/>
<comment type="caution">
    <text evidence="1">The sequence shown here is derived from an EMBL/GenBank/DDBJ whole genome shotgun (WGS) entry which is preliminary data.</text>
</comment>
<name>A0A8T0VEZ7_PANVG</name>
<dbReference type="EMBL" id="CM029040">
    <property type="protein sequence ID" value="KAG2633025.1"/>
    <property type="molecule type" value="Genomic_DNA"/>
</dbReference>
<evidence type="ECO:0000313" key="2">
    <source>
        <dbReference type="Proteomes" id="UP000823388"/>
    </source>
</evidence>